<dbReference type="PANTHER" id="PTHR33744">
    <property type="entry name" value="CARBOHYDRATE DIACID REGULATOR"/>
    <property type="match status" value="1"/>
</dbReference>
<dbReference type="SUPFAM" id="SSF46689">
    <property type="entry name" value="Homeodomain-like"/>
    <property type="match status" value="1"/>
</dbReference>
<sequence>MSWENLRSKLGDVWNIKTELVQLPVSEWNEKAGNERHVWTEDGCLVYLGREDGCVHALLLVGDRPTHRELKLLEAAAEACRQQPERRAASGSEEERRAHRLRDWIDSQLELGITNAELPDLFSSSIAMQQSRIPFLIYGEHADSRRIGYTELKKLLETFFQADVALIPLSDREWLILSSDLLLNESEAEWGEGEAGLEEALLSIGEALHEMMASESVGECQIALSYPILPAKSLLWAVAHLRETLLLGRQYRMGRSVHVPWMLHLERMVSAVPDSDKLEYLNHVLRGSDRALDTETLTTLEAFFEMDCNVSETAKKLYIHRNTLLYRLDKFKQETGLDVRAFRHAVLVHMAILLYKVTKRK</sequence>
<evidence type="ECO:0000313" key="3">
    <source>
        <dbReference type="Proteomes" id="UP001596528"/>
    </source>
</evidence>
<dbReference type="Gene3D" id="1.10.10.2840">
    <property type="entry name" value="PucR C-terminal helix-turn-helix domain"/>
    <property type="match status" value="1"/>
</dbReference>
<proteinExistence type="predicted"/>
<dbReference type="EMBL" id="JBHTGQ010000044">
    <property type="protein sequence ID" value="MFC7751501.1"/>
    <property type="molecule type" value="Genomic_DNA"/>
</dbReference>
<feature type="domain" description="PucR C-terminal helix-turn-helix" evidence="1">
    <location>
        <begin position="297"/>
        <end position="353"/>
    </location>
</feature>
<dbReference type="InterPro" id="IPR025736">
    <property type="entry name" value="PucR_C-HTH_dom"/>
</dbReference>
<dbReference type="InterPro" id="IPR009057">
    <property type="entry name" value="Homeodomain-like_sf"/>
</dbReference>
<name>A0ABW2V5V7_9BACL</name>
<dbReference type="PANTHER" id="PTHR33744:SF15">
    <property type="entry name" value="CARBOHYDRATE DIACID REGULATOR"/>
    <property type="match status" value="1"/>
</dbReference>
<gene>
    <name evidence="2" type="ORF">ACFQWB_16395</name>
</gene>
<organism evidence="2 3">
    <name type="scientific">Paenibacillus thermoaerophilus</name>
    <dbReference type="NCBI Taxonomy" id="1215385"/>
    <lineage>
        <taxon>Bacteria</taxon>
        <taxon>Bacillati</taxon>
        <taxon>Bacillota</taxon>
        <taxon>Bacilli</taxon>
        <taxon>Bacillales</taxon>
        <taxon>Paenibacillaceae</taxon>
        <taxon>Paenibacillus</taxon>
    </lineage>
</organism>
<protein>
    <submittedName>
        <fullName evidence="2">PucR family transcriptional regulator</fullName>
    </submittedName>
</protein>
<dbReference type="Proteomes" id="UP001596528">
    <property type="component" value="Unassembled WGS sequence"/>
</dbReference>
<reference evidence="3" key="1">
    <citation type="journal article" date="2019" name="Int. J. Syst. Evol. Microbiol.">
        <title>The Global Catalogue of Microorganisms (GCM) 10K type strain sequencing project: providing services to taxonomists for standard genome sequencing and annotation.</title>
        <authorList>
            <consortium name="The Broad Institute Genomics Platform"/>
            <consortium name="The Broad Institute Genome Sequencing Center for Infectious Disease"/>
            <person name="Wu L."/>
            <person name="Ma J."/>
        </authorList>
    </citation>
    <scope>NUCLEOTIDE SEQUENCE [LARGE SCALE GENOMIC DNA]</scope>
    <source>
        <strain evidence="3">JCM 18657</strain>
    </source>
</reference>
<dbReference type="InterPro" id="IPR051448">
    <property type="entry name" value="CdaR-like_regulators"/>
</dbReference>
<dbReference type="Pfam" id="PF13556">
    <property type="entry name" value="HTH_30"/>
    <property type="match status" value="1"/>
</dbReference>
<dbReference type="RefSeq" id="WP_138790443.1">
    <property type="nucleotide sequence ID" value="NZ_JBHTGQ010000044.1"/>
</dbReference>
<evidence type="ECO:0000259" key="1">
    <source>
        <dbReference type="Pfam" id="PF13556"/>
    </source>
</evidence>
<comment type="caution">
    <text evidence="2">The sequence shown here is derived from an EMBL/GenBank/DDBJ whole genome shotgun (WGS) entry which is preliminary data.</text>
</comment>
<keyword evidence="3" id="KW-1185">Reference proteome</keyword>
<evidence type="ECO:0000313" key="2">
    <source>
        <dbReference type="EMBL" id="MFC7751501.1"/>
    </source>
</evidence>
<dbReference type="InterPro" id="IPR042070">
    <property type="entry name" value="PucR_C-HTH_sf"/>
</dbReference>
<accession>A0ABW2V5V7</accession>